<keyword evidence="3" id="KW-1185">Reference proteome</keyword>
<dbReference type="Pfam" id="PF09376">
    <property type="entry name" value="NurA"/>
    <property type="match status" value="1"/>
</dbReference>
<organism evidence="2 3">
    <name type="scientific">Novipirellula galeiformis</name>
    <dbReference type="NCBI Taxonomy" id="2528004"/>
    <lineage>
        <taxon>Bacteria</taxon>
        <taxon>Pseudomonadati</taxon>
        <taxon>Planctomycetota</taxon>
        <taxon>Planctomycetia</taxon>
        <taxon>Pirellulales</taxon>
        <taxon>Pirellulaceae</taxon>
        <taxon>Novipirellula</taxon>
    </lineage>
</organism>
<sequence length="449" mass="50702">MPYEGEFARYRSLRRIADAEQVQKLLNRSRIANKHPIELLTEPCEAPLCCDPMPAYILAIDGSYQEVDVQTGYPGAKVGYVTVASVLLDLAKITELDEQRPVDPREFRKTEQADTIDAALPGSNVVTISHTNARESFRQQLFESFHDTMFDDDNHTRLLSTYESLLAHKPTSRGQECPYRESHGCDGNFIVAAGCSSTPCCGRPVYSTDALRIHERFNDVGTNGEAFGLVMQVWERILMIHLLQCFERQGILGKISRLGFFMDGPLAQFGPPAWLSRAISIELMRLNREVREETQRDLLIVGIEKSGNFVSHFEEIDTTEEPGEQRFPRRSYQLLTDSYIKRRIIFSESEKQFGADTYFGRKFFYKTACGARIVANMPFLTEEQDTIATGSIDQYPEFALICKLLDKLVSSRFENAVSPLVAAHSHAAIPLHLGTKVLKRLANALMGDR</sequence>
<dbReference type="Proteomes" id="UP000316304">
    <property type="component" value="Unassembled WGS sequence"/>
</dbReference>
<evidence type="ECO:0000313" key="3">
    <source>
        <dbReference type="Proteomes" id="UP000316304"/>
    </source>
</evidence>
<protein>
    <submittedName>
        <fullName evidence="2">NurA domain protein</fullName>
    </submittedName>
</protein>
<dbReference type="AlphaFoldDB" id="A0A5C6CKC4"/>
<name>A0A5C6CKC4_9BACT</name>
<dbReference type="RefSeq" id="WP_146593606.1">
    <property type="nucleotide sequence ID" value="NZ_SJPT01000002.1"/>
</dbReference>
<dbReference type="InterPro" id="IPR018977">
    <property type="entry name" value="NurA_domain"/>
</dbReference>
<dbReference type="EMBL" id="SJPT01000002">
    <property type="protein sequence ID" value="TWU24862.1"/>
    <property type="molecule type" value="Genomic_DNA"/>
</dbReference>
<reference evidence="2 3" key="1">
    <citation type="submission" date="2019-02" db="EMBL/GenBank/DDBJ databases">
        <title>Deep-cultivation of Planctomycetes and their phenomic and genomic characterization uncovers novel biology.</title>
        <authorList>
            <person name="Wiegand S."/>
            <person name="Jogler M."/>
            <person name="Boedeker C."/>
            <person name="Pinto D."/>
            <person name="Vollmers J."/>
            <person name="Rivas-Marin E."/>
            <person name="Kohn T."/>
            <person name="Peeters S.H."/>
            <person name="Heuer A."/>
            <person name="Rast P."/>
            <person name="Oberbeckmann S."/>
            <person name="Bunk B."/>
            <person name="Jeske O."/>
            <person name="Meyerdierks A."/>
            <person name="Storesund J.E."/>
            <person name="Kallscheuer N."/>
            <person name="Luecker S."/>
            <person name="Lage O.M."/>
            <person name="Pohl T."/>
            <person name="Merkel B.J."/>
            <person name="Hornburger P."/>
            <person name="Mueller R.-W."/>
            <person name="Bruemmer F."/>
            <person name="Labrenz M."/>
            <person name="Spormann A.M."/>
            <person name="Op Den Camp H."/>
            <person name="Overmann J."/>
            <person name="Amann R."/>
            <person name="Jetten M.S.M."/>
            <person name="Mascher T."/>
            <person name="Medema M.H."/>
            <person name="Devos D.P."/>
            <person name="Kaster A.-K."/>
            <person name="Ovreas L."/>
            <person name="Rohde M."/>
            <person name="Galperin M.Y."/>
            <person name="Jogler C."/>
        </authorList>
    </citation>
    <scope>NUCLEOTIDE SEQUENCE [LARGE SCALE GENOMIC DNA]</scope>
    <source>
        <strain evidence="2 3">Pla52o</strain>
    </source>
</reference>
<feature type="domain" description="NurA" evidence="1">
    <location>
        <begin position="57"/>
        <end position="427"/>
    </location>
</feature>
<dbReference type="OrthoDB" id="63920at2"/>
<evidence type="ECO:0000313" key="2">
    <source>
        <dbReference type="EMBL" id="TWU24862.1"/>
    </source>
</evidence>
<proteinExistence type="predicted"/>
<accession>A0A5C6CKC4</accession>
<comment type="caution">
    <text evidence="2">The sequence shown here is derived from an EMBL/GenBank/DDBJ whole genome shotgun (WGS) entry which is preliminary data.</text>
</comment>
<evidence type="ECO:0000259" key="1">
    <source>
        <dbReference type="Pfam" id="PF09376"/>
    </source>
</evidence>
<gene>
    <name evidence="2" type="ORF">Pla52o_11560</name>
</gene>